<evidence type="ECO:0000256" key="7">
    <source>
        <dbReference type="ARBA" id="ARBA00022833"/>
    </source>
</evidence>
<evidence type="ECO:0000313" key="13">
    <source>
        <dbReference type="EMBL" id="MBM7632543.1"/>
    </source>
</evidence>
<dbReference type="CDD" id="cd01854">
    <property type="entry name" value="YjeQ_EngC"/>
    <property type="match status" value="1"/>
</dbReference>
<comment type="cofactor">
    <cofactor evidence="10">
        <name>Zn(2+)</name>
        <dbReference type="ChEBI" id="CHEBI:29105"/>
    </cofactor>
    <text evidence="10">Binds 1 zinc ion per subunit.</text>
</comment>
<dbReference type="InterPro" id="IPR027417">
    <property type="entry name" value="P-loop_NTPase"/>
</dbReference>
<comment type="caution">
    <text evidence="13">The sequence shown here is derived from an EMBL/GenBank/DDBJ whole genome shotgun (WGS) entry which is preliminary data.</text>
</comment>
<dbReference type="Pfam" id="PF16745">
    <property type="entry name" value="RsgA_N"/>
    <property type="match status" value="1"/>
</dbReference>
<sequence length="287" mass="32453">MQAGQIIKAVGGFYDVLHDGEVTRCRARGLFRKQKIKPLVGDFVTFEEEYVQTVESRSNEMHRPPIANVNQALLVMSSTKPEFSTYLLDRLLVHTEAMEVESVIIISKMDLASEEIKREVQSKASRYESLGYTVVYTPGDDDLDVIRERLKNRTTVVAGQSGVGKSTLLNRVDDSLNLQTGEISQQLSRGKHTTRHVELLQTCGGQVADTPGFSSLDFTGIDLDVLADSFLEIYEVSKDCKYRGCTHRREDGCAVKAAVETDEIAPYRYDNYLAFYNEKEEEEKRRF</sequence>
<keyword evidence="14" id="KW-1185">Reference proteome</keyword>
<dbReference type="InterPro" id="IPR004881">
    <property type="entry name" value="Ribosome_biogen_GTPase_RsgA"/>
</dbReference>
<dbReference type="Gene3D" id="3.40.50.300">
    <property type="entry name" value="P-loop containing nucleotide triphosphate hydrolases"/>
    <property type="match status" value="1"/>
</dbReference>
<comment type="subunit">
    <text evidence="10">Monomer. Associates with 30S ribosomal subunit, binds 16S rRNA.</text>
</comment>
<evidence type="ECO:0000256" key="3">
    <source>
        <dbReference type="ARBA" id="ARBA00022723"/>
    </source>
</evidence>
<comment type="function">
    <text evidence="10">One of several proteins that assist in the late maturation steps of the functional core of the 30S ribosomal subunit. Helps release RbfA from mature subunits. May play a role in the assembly of ribosomal proteins into the subunit. Circularly permuted GTPase that catalyzes slow GTP hydrolysis, GTPase activity is stimulated by the 30S ribosomal subunit.</text>
</comment>
<accession>A0ABS2PAU9</accession>
<evidence type="ECO:0000259" key="12">
    <source>
        <dbReference type="PROSITE" id="PS51721"/>
    </source>
</evidence>
<keyword evidence="9 10" id="KW-0342">GTP-binding</keyword>
<evidence type="ECO:0000256" key="8">
    <source>
        <dbReference type="ARBA" id="ARBA00022884"/>
    </source>
</evidence>
<dbReference type="PROSITE" id="PS50936">
    <property type="entry name" value="ENGC_GTPASE"/>
    <property type="match status" value="1"/>
</dbReference>
<feature type="binding site" evidence="10">
    <location>
        <begin position="159"/>
        <end position="167"/>
    </location>
    <ligand>
        <name>GTP</name>
        <dbReference type="ChEBI" id="CHEBI:37565"/>
    </ligand>
</feature>
<dbReference type="InterPro" id="IPR031944">
    <property type="entry name" value="RsgA_N"/>
</dbReference>
<dbReference type="EMBL" id="JAFBEC010000004">
    <property type="protein sequence ID" value="MBM7632543.1"/>
    <property type="molecule type" value="Genomic_DNA"/>
</dbReference>
<keyword evidence="4 10" id="KW-0699">rRNA-binding</keyword>
<comment type="similarity">
    <text evidence="10">Belongs to the TRAFAC class YlqF/YawG GTPase family. RsgA subfamily.</text>
</comment>
<evidence type="ECO:0000256" key="9">
    <source>
        <dbReference type="ARBA" id="ARBA00023134"/>
    </source>
</evidence>
<comment type="subcellular location">
    <subcellularLocation>
        <location evidence="10">Cytoplasm</location>
    </subcellularLocation>
</comment>
<keyword evidence="7 10" id="KW-0862">Zinc</keyword>
<feature type="domain" description="CP-type G" evidence="12">
    <location>
        <begin position="58"/>
        <end position="216"/>
    </location>
</feature>
<dbReference type="HAMAP" id="MF_01820">
    <property type="entry name" value="GTPase_RsgA"/>
    <property type="match status" value="1"/>
</dbReference>
<dbReference type="PANTHER" id="PTHR32120">
    <property type="entry name" value="SMALL RIBOSOMAL SUBUNIT BIOGENESIS GTPASE RSGA"/>
    <property type="match status" value="1"/>
</dbReference>
<dbReference type="Gene3D" id="2.40.50.140">
    <property type="entry name" value="Nucleic acid-binding proteins"/>
    <property type="match status" value="1"/>
</dbReference>
<dbReference type="Gene3D" id="1.10.40.50">
    <property type="entry name" value="Probable gtpase engc, domain 3"/>
    <property type="match status" value="1"/>
</dbReference>
<keyword evidence="3 10" id="KW-0479">Metal-binding</keyword>
<dbReference type="RefSeq" id="WP_204696848.1">
    <property type="nucleotide sequence ID" value="NZ_JAFBEC010000004.1"/>
</dbReference>
<keyword evidence="6 10" id="KW-0378">Hydrolase</keyword>
<feature type="binding site" evidence="10">
    <location>
        <position position="245"/>
    </location>
    <ligand>
        <name>Zn(2+)</name>
        <dbReference type="ChEBI" id="CHEBI:29105"/>
    </ligand>
</feature>
<keyword evidence="5 10" id="KW-0547">Nucleotide-binding</keyword>
<organism evidence="13 14">
    <name type="scientific">Geomicrobium sediminis</name>
    <dbReference type="NCBI Taxonomy" id="1347788"/>
    <lineage>
        <taxon>Bacteria</taxon>
        <taxon>Bacillati</taxon>
        <taxon>Bacillota</taxon>
        <taxon>Bacilli</taxon>
        <taxon>Bacillales</taxon>
        <taxon>Geomicrobium</taxon>
    </lineage>
</organism>
<dbReference type="NCBIfam" id="TIGR00157">
    <property type="entry name" value="ribosome small subunit-dependent GTPase A"/>
    <property type="match status" value="1"/>
</dbReference>
<evidence type="ECO:0000256" key="4">
    <source>
        <dbReference type="ARBA" id="ARBA00022730"/>
    </source>
</evidence>
<dbReference type="EC" id="3.6.1.-" evidence="10"/>
<keyword evidence="8 10" id="KW-0694">RNA-binding</keyword>
<feature type="binding site" evidence="10">
    <location>
        <begin position="107"/>
        <end position="110"/>
    </location>
    <ligand>
        <name>GTP</name>
        <dbReference type="ChEBI" id="CHEBI:37565"/>
    </ligand>
</feature>
<dbReference type="SUPFAM" id="SSF50249">
    <property type="entry name" value="Nucleic acid-binding proteins"/>
    <property type="match status" value="1"/>
</dbReference>
<evidence type="ECO:0000313" key="14">
    <source>
        <dbReference type="Proteomes" id="UP000741863"/>
    </source>
</evidence>
<name>A0ABS2PAU9_9BACL</name>
<proteinExistence type="inferred from homology"/>
<dbReference type="PROSITE" id="PS51721">
    <property type="entry name" value="G_CP"/>
    <property type="match status" value="1"/>
</dbReference>
<protein>
    <recommendedName>
        <fullName evidence="10">Small ribosomal subunit biogenesis GTPase RsgA</fullName>
        <ecNumber evidence="10">3.6.1.-</ecNumber>
    </recommendedName>
</protein>
<dbReference type="GO" id="GO:0016787">
    <property type="term" value="F:hydrolase activity"/>
    <property type="evidence" value="ECO:0007669"/>
    <property type="project" value="UniProtKB-KW"/>
</dbReference>
<dbReference type="InterPro" id="IPR010914">
    <property type="entry name" value="RsgA_GTPase_dom"/>
</dbReference>
<dbReference type="PANTHER" id="PTHR32120:SF11">
    <property type="entry name" value="SMALL RIBOSOMAL SUBUNIT BIOGENESIS GTPASE RSGA 1, MITOCHONDRIAL-RELATED"/>
    <property type="match status" value="1"/>
</dbReference>
<evidence type="ECO:0000259" key="11">
    <source>
        <dbReference type="PROSITE" id="PS50936"/>
    </source>
</evidence>
<keyword evidence="2 10" id="KW-0690">Ribosome biogenesis</keyword>
<evidence type="ECO:0000256" key="2">
    <source>
        <dbReference type="ARBA" id="ARBA00022517"/>
    </source>
</evidence>
<feature type="binding site" evidence="10">
    <location>
        <position position="247"/>
    </location>
    <ligand>
        <name>Zn(2+)</name>
        <dbReference type="ChEBI" id="CHEBI:29105"/>
    </ligand>
</feature>
<dbReference type="InterPro" id="IPR030378">
    <property type="entry name" value="G_CP_dom"/>
</dbReference>
<dbReference type="CDD" id="cd04466">
    <property type="entry name" value="S1_YloQ_GTPase"/>
    <property type="match status" value="1"/>
</dbReference>
<feature type="binding site" evidence="10">
    <location>
        <position position="240"/>
    </location>
    <ligand>
        <name>Zn(2+)</name>
        <dbReference type="ChEBI" id="CHEBI:29105"/>
    </ligand>
</feature>
<gene>
    <name evidence="10" type="primary">rsgA</name>
    <name evidence="13" type="ORF">JOD17_001637</name>
</gene>
<evidence type="ECO:0000256" key="10">
    <source>
        <dbReference type="HAMAP-Rule" id="MF_01820"/>
    </source>
</evidence>
<evidence type="ECO:0000256" key="6">
    <source>
        <dbReference type="ARBA" id="ARBA00022801"/>
    </source>
</evidence>
<evidence type="ECO:0000256" key="1">
    <source>
        <dbReference type="ARBA" id="ARBA00022490"/>
    </source>
</evidence>
<keyword evidence="1 10" id="KW-0963">Cytoplasm</keyword>
<dbReference type="InterPro" id="IPR012340">
    <property type="entry name" value="NA-bd_OB-fold"/>
</dbReference>
<evidence type="ECO:0000256" key="5">
    <source>
        <dbReference type="ARBA" id="ARBA00022741"/>
    </source>
</evidence>
<feature type="binding site" evidence="10">
    <location>
        <position position="253"/>
    </location>
    <ligand>
        <name>Zn(2+)</name>
        <dbReference type="ChEBI" id="CHEBI:29105"/>
    </ligand>
</feature>
<dbReference type="Pfam" id="PF03193">
    <property type="entry name" value="RsgA_GTPase"/>
    <property type="match status" value="1"/>
</dbReference>
<dbReference type="Proteomes" id="UP000741863">
    <property type="component" value="Unassembled WGS sequence"/>
</dbReference>
<feature type="domain" description="EngC GTPase" evidence="11">
    <location>
        <begin position="67"/>
        <end position="214"/>
    </location>
</feature>
<reference evidence="13 14" key="1">
    <citation type="submission" date="2021-01" db="EMBL/GenBank/DDBJ databases">
        <title>Genomic Encyclopedia of Type Strains, Phase IV (KMG-IV): sequencing the most valuable type-strain genomes for metagenomic binning, comparative biology and taxonomic classification.</title>
        <authorList>
            <person name="Goeker M."/>
        </authorList>
    </citation>
    <scope>NUCLEOTIDE SEQUENCE [LARGE SCALE GENOMIC DNA]</scope>
    <source>
        <strain evidence="13 14">DSM 25540</strain>
    </source>
</reference>
<dbReference type="SUPFAM" id="SSF52540">
    <property type="entry name" value="P-loop containing nucleoside triphosphate hydrolases"/>
    <property type="match status" value="1"/>
</dbReference>